<dbReference type="GO" id="GO:0035242">
    <property type="term" value="F:protein-arginine omega-N asymmetric methyltransferase activity"/>
    <property type="evidence" value="ECO:0007669"/>
    <property type="project" value="UniProtKB-EC"/>
</dbReference>
<comment type="catalytic activity">
    <reaction evidence="13">
        <text>L-arginyl-[protein] + 2 S-adenosyl-L-methionine = N(omega),N(omega)-dimethyl-L-arginyl-[protein] + 2 S-adenosyl-L-homocysteine + 2 H(+)</text>
        <dbReference type="Rhea" id="RHEA:48096"/>
        <dbReference type="Rhea" id="RHEA-COMP:10532"/>
        <dbReference type="Rhea" id="RHEA-COMP:11991"/>
        <dbReference type="ChEBI" id="CHEBI:15378"/>
        <dbReference type="ChEBI" id="CHEBI:29965"/>
        <dbReference type="ChEBI" id="CHEBI:57856"/>
        <dbReference type="ChEBI" id="CHEBI:59789"/>
        <dbReference type="ChEBI" id="CHEBI:61897"/>
        <dbReference type="EC" id="2.1.1.319"/>
    </reaction>
    <physiologicalReaction direction="left-to-right" evidence="13">
        <dbReference type="Rhea" id="RHEA:48097"/>
    </physiologicalReaction>
</comment>
<dbReference type="SUPFAM" id="SSF53335">
    <property type="entry name" value="S-adenosyl-L-methionine-dependent methyltransferases"/>
    <property type="match status" value="1"/>
</dbReference>
<evidence type="ECO:0000256" key="5">
    <source>
        <dbReference type="ARBA" id="ARBA00022553"/>
    </source>
</evidence>
<dbReference type="InterPro" id="IPR025799">
    <property type="entry name" value="Arg_MeTrfase"/>
</dbReference>
<evidence type="ECO:0000256" key="13">
    <source>
        <dbReference type="ARBA" id="ARBA00047384"/>
    </source>
</evidence>
<keyword evidence="8 15" id="KW-0949">S-adenosyl-L-methionine</keyword>
<dbReference type="GO" id="GO:0032259">
    <property type="term" value="P:methylation"/>
    <property type="evidence" value="ECO:0007669"/>
    <property type="project" value="UniProtKB-KW"/>
</dbReference>
<dbReference type="InterPro" id="IPR055135">
    <property type="entry name" value="PRMT_dom"/>
</dbReference>
<dbReference type="Pfam" id="PF13649">
    <property type="entry name" value="Methyltransf_25"/>
    <property type="match status" value="1"/>
</dbReference>
<feature type="domain" description="Protein arginine N-methyltransferase 3-like C2H2 zinc finger" evidence="19">
    <location>
        <begin position="79"/>
        <end position="123"/>
    </location>
</feature>
<dbReference type="InterPro" id="IPR041698">
    <property type="entry name" value="Methyltransf_25"/>
</dbReference>
<keyword evidence="16" id="KW-0175">Coiled coil</keyword>
<reference evidence="21" key="2">
    <citation type="submission" date="2023-06" db="EMBL/GenBank/DDBJ databases">
        <authorList>
            <consortium name="Lawrence Berkeley National Laboratory"/>
            <person name="Haridas S."/>
            <person name="Hensen N."/>
            <person name="Bonometti L."/>
            <person name="Westerberg I."/>
            <person name="Brannstrom I.O."/>
            <person name="Guillou S."/>
            <person name="Cros-Aarteil S."/>
            <person name="Calhoun S."/>
            <person name="Kuo A."/>
            <person name="Mondo S."/>
            <person name="Pangilinan J."/>
            <person name="Riley R."/>
            <person name="Labutti K."/>
            <person name="Andreopoulos B."/>
            <person name="Lipzen A."/>
            <person name="Chen C."/>
            <person name="Yanf M."/>
            <person name="Daum C."/>
            <person name="Ng V."/>
            <person name="Clum A."/>
            <person name="Steindorff A."/>
            <person name="Ohm R."/>
            <person name="Martin F."/>
            <person name="Silar P."/>
            <person name="Natvig D."/>
            <person name="Lalanne C."/>
            <person name="Gautier V."/>
            <person name="Ament-Velasquez S.L."/>
            <person name="Kruys A."/>
            <person name="Hutchinson M.I."/>
            <person name="Powell A.J."/>
            <person name="Barry K."/>
            <person name="Miller A.N."/>
            <person name="Grigoriev I.V."/>
            <person name="Debuchy R."/>
            <person name="Gladieux P."/>
            <person name="Thoren M.H."/>
            <person name="Johannesson H."/>
        </authorList>
    </citation>
    <scope>NUCLEOTIDE SEQUENCE</scope>
    <source>
        <strain evidence="21">CBS 958.72</strain>
    </source>
</reference>
<keyword evidence="22" id="KW-1185">Reference proteome</keyword>
<dbReference type="CDD" id="cd02440">
    <property type="entry name" value="AdoMet_MTases"/>
    <property type="match status" value="1"/>
</dbReference>
<dbReference type="PANTHER" id="PTHR11006:SF116">
    <property type="entry name" value="PROTEIN METHYLTRANSFERASE"/>
    <property type="match status" value="1"/>
</dbReference>
<feature type="domain" description="Protein arginine N-methyltransferase" evidence="20">
    <location>
        <begin position="372"/>
        <end position="532"/>
    </location>
</feature>
<sequence>MAAAPSKRDEARSSSGSSTTSSVSDEAEWLDADQDGDDDDDQEALAVISLVDDRVFPDATSMLAYCRDEHGLDFVGVRDRLALDFYGAVKLINFIRQRVHEGIAVSGADITAADLDDDRYLKPVLDDDALILCLDDLPEPAGATAAAAAATPQDDGVDGLLQKNAELQAQLEQLAKQFSSYRLAVQQTLDQRWEDAPAGAGAEGKGKGEDAAKPADEDAGVVAKDESEYYFESYAHNDIHEVMLKDAVRTDAYRDFIYQNKHLFAGKVVLDIGCGTGILSMFCARAGAKQVIAVDKSEIIDKARENIYSNGLGDVITTLKGRIEEVVLPVASVDIIVSEWMGYCLLYEAMLPSVIWARDRYLAADGLLVPSHASIWMAPVADAAYVADNIGFWRDVYGFDMAPMQRGIFADARPDVLPAAAVCDAGDAARRAFRVLDLHTTTVADLVFATPWHATLNAATAAADVDGFLVWFDMFFAQSRHVPPDMIGPATTALDWVADPAKRDAGLVAFTTGPFGTPTHWRQGLLLLDDKNKKKLAKVDAAQKHIGGVIEYVTPDGHARGVNIKVSFGPDGKDDKQDQTWLLH</sequence>
<dbReference type="Pfam" id="PF22528">
    <property type="entry name" value="PRMT_C"/>
    <property type="match status" value="1"/>
</dbReference>
<dbReference type="Gene3D" id="2.70.160.11">
    <property type="entry name" value="Hnrnp arginine n-methyltransferase1"/>
    <property type="match status" value="1"/>
</dbReference>
<evidence type="ECO:0000256" key="2">
    <source>
        <dbReference type="ARBA" id="ARBA00004514"/>
    </source>
</evidence>
<organism evidence="21 22">
    <name type="scientific">Lasiosphaeria ovina</name>
    <dbReference type="NCBI Taxonomy" id="92902"/>
    <lineage>
        <taxon>Eukaryota</taxon>
        <taxon>Fungi</taxon>
        <taxon>Dikarya</taxon>
        <taxon>Ascomycota</taxon>
        <taxon>Pezizomycotina</taxon>
        <taxon>Sordariomycetes</taxon>
        <taxon>Sordariomycetidae</taxon>
        <taxon>Sordariales</taxon>
        <taxon>Lasiosphaeriaceae</taxon>
        <taxon>Lasiosphaeria</taxon>
    </lineage>
</organism>
<feature type="domain" description="Methyltransferase" evidence="18">
    <location>
        <begin position="269"/>
        <end position="355"/>
    </location>
</feature>
<dbReference type="GO" id="GO:0042054">
    <property type="term" value="F:histone methyltransferase activity"/>
    <property type="evidence" value="ECO:0007669"/>
    <property type="project" value="TreeGrafter"/>
</dbReference>
<evidence type="ECO:0000256" key="9">
    <source>
        <dbReference type="ARBA" id="ARBA00022723"/>
    </source>
</evidence>
<protein>
    <recommendedName>
        <fullName evidence="3">type I protein arginine methyltransferase</fullName>
        <ecNumber evidence="3">2.1.1.319</ecNumber>
    </recommendedName>
</protein>
<dbReference type="Proteomes" id="UP001287356">
    <property type="component" value="Unassembled WGS sequence"/>
</dbReference>
<evidence type="ECO:0000256" key="8">
    <source>
        <dbReference type="ARBA" id="ARBA00022691"/>
    </source>
</evidence>
<evidence type="ECO:0000256" key="16">
    <source>
        <dbReference type="SAM" id="Coils"/>
    </source>
</evidence>
<evidence type="ECO:0000256" key="11">
    <source>
        <dbReference type="ARBA" id="ARBA00022833"/>
    </source>
</evidence>
<dbReference type="FunFam" id="3.40.50.150:FF:000034">
    <property type="entry name" value="Protein arginine N-methyltransferase 3"/>
    <property type="match status" value="1"/>
</dbReference>
<keyword evidence="11" id="KW-0862">Zinc</keyword>
<dbReference type="SUPFAM" id="SSF57667">
    <property type="entry name" value="beta-beta-alpha zinc fingers"/>
    <property type="match status" value="1"/>
</dbReference>
<evidence type="ECO:0000256" key="17">
    <source>
        <dbReference type="SAM" id="MobiDB-lite"/>
    </source>
</evidence>
<accession>A0AAE0N613</accession>
<feature type="compositionally biased region" description="Basic and acidic residues" evidence="17">
    <location>
        <begin position="1"/>
        <end position="12"/>
    </location>
</feature>
<dbReference type="Gene3D" id="3.40.50.150">
    <property type="entry name" value="Vaccinia Virus protein VP39"/>
    <property type="match status" value="1"/>
</dbReference>
<evidence type="ECO:0000256" key="12">
    <source>
        <dbReference type="ARBA" id="ARBA00023242"/>
    </source>
</evidence>
<dbReference type="GO" id="GO:0008270">
    <property type="term" value="F:zinc ion binding"/>
    <property type="evidence" value="ECO:0007669"/>
    <property type="project" value="UniProtKB-KW"/>
</dbReference>
<feature type="compositionally biased region" description="Acidic residues" evidence="17">
    <location>
        <begin position="25"/>
        <end position="41"/>
    </location>
</feature>
<keyword evidence="6 15" id="KW-0489">Methyltransferase</keyword>
<evidence type="ECO:0000256" key="14">
    <source>
        <dbReference type="ARBA" id="ARBA00049303"/>
    </source>
</evidence>
<dbReference type="InterPro" id="IPR036236">
    <property type="entry name" value="Znf_C2H2_sf"/>
</dbReference>
<keyword evidence="12" id="KW-0539">Nucleus</keyword>
<evidence type="ECO:0000313" key="21">
    <source>
        <dbReference type="EMBL" id="KAK3371488.1"/>
    </source>
</evidence>
<keyword evidence="7 15" id="KW-0808">Transferase</keyword>
<dbReference type="AlphaFoldDB" id="A0AAE0N613"/>
<feature type="region of interest" description="Disordered" evidence="17">
    <location>
        <begin position="1"/>
        <end position="41"/>
    </location>
</feature>
<evidence type="ECO:0000256" key="1">
    <source>
        <dbReference type="ARBA" id="ARBA00004123"/>
    </source>
</evidence>
<dbReference type="PANTHER" id="PTHR11006">
    <property type="entry name" value="PROTEIN ARGININE N-METHYLTRANSFERASE"/>
    <property type="match status" value="1"/>
</dbReference>
<evidence type="ECO:0000256" key="7">
    <source>
        <dbReference type="ARBA" id="ARBA00022679"/>
    </source>
</evidence>
<dbReference type="EMBL" id="JAULSN010000005">
    <property type="protein sequence ID" value="KAK3371488.1"/>
    <property type="molecule type" value="Genomic_DNA"/>
</dbReference>
<dbReference type="InterPro" id="IPR049482">
    <property type="entry name" value="ANM3-like_C2H2_Zf"/>
</dbReference>
<feature type="compositionally biased region" description="Basic and acidic residues" evidence="17">
    <location>
        <begin position="204"/>
        <end position="216"/>
    </location>
</feature>
<evidence type="ECO:0000256" key="15">
    <source>
        <dbReference type="PROSITE-ProRule" id="PRU01015"/>
    </source>
</evidence>
<evidence type="ECO:0000259" key="18">
    <source>
        <dbReference type="Pfam" id="PF13649"/>
    </source>
</evidence>
<evidence type="ECO:0000256" key="10">
    <source>
        <dbReference type="ARBA" id="ARBA00022771"/>
    </source>
</evidence>
<name>A0AAE0N613_9PEZI</name>
<dbReference type="PROSITE" id="PS51678">
    <property type="entry name" value="SAM_MT_PRMT"/>
    <property type="match status" value="1"/>
</dbReference>
<keyword evidence="5" id="KW-0597">Phosphoprotein</keyword>
<evidence type="ECO:0000256" key="6">
    <source>
        <dbReference type="ARBA" id="ARBA00022603"/>
    </source>
</evidence>
<feature type="region of interest" description="Disordered" evidence="17">
    <location>
        <begin position="195"/>
        <end position="218"/>
    </location>
</feature>
<evidence type="ECO:0000256" key="4">
    <source>
        <dbReference type="ARBA" id="ARBA00022490"/>
    </source>
</evidence>
<keyword evidence="4" id="KW-0963">Cytoplasm</keyword>
<comment type="caution">
    <text evidence="21">The sequence shown here is derived from an EMBL/GenBank/DDBJ whole genome shotgun (WGS) entry which is preliminary data.</text>
</comment>
<comment type="catalytic activity">
    <reaction evidence="14">
        <text>L-arginyl-[protein] + S-adenosyl-L-methionine = N(omega)-methyl-L-arginyl-[protein] + S-adenosyl-L-homocysteine + H(+)</text>
        <dbReference type="Rhea" id="RHEA:48100"/>
        <dbReference type="Rhea" id="RHEA-COMP:10532"/>
        <dbReference type="Rhea" id="RHEA-COMP:11990"/>
        <dbReference type="ChEBI" id="CHEBI:15378"/>
        <dbReference type="ChEBI" id="CHEBI:29965"/>
        <dbReference type="ChEBI" id="CHEBI:57856"/>
        <dbReference type="ChEBI" id="CHEBI:59789"/>
        <dbReference type="ChEBI" id="CHEBI:65280"/>
    </reaction>
    <physiologicalReaction direction="left-to-right" evidence="14">
        <dbReference type="Rhea" id="RHEA:48101"/>
    </physiologicalReaction>
</comment>
<comment type="subcellular location">
    <subcellularLocation>
        <location evidence="2">Cytoplasm</location>
        <location evidence="2">Cytosol</location>
    </subcellularLocation>
    <subcellularLocation>
        <location evidence="1">Nucleus</location>
    </subcellularLocation>
</comment>
<dbReference type="Pfam" id="PF21137">
    <property type="entry name" value="ANM3_C2H2_Zf"/>
    <property type="match status" value="1"/>
</dbReference>
<feature type="compositionally biased region" description="Low complexity" evidence="17">
    <location>
        <begin position="13"/>
        <end position="24"/>
    </location>
</feature>
<evidence type="ECO:0000256" key="3">
    <source>
        <dbReference type="ARBA" id="ARBA00011925"/>
    </source>
</evidence>
<feature type="coiled-coil region" evidence="16">
    <location>
        <begin position="157"/>
        <end position="184"/>
    </location>
</feature>
<keyword evidence="10" id="KW-0863">Zinc-finger</keyword>
<keyword evidence="9" id="KW-0479">Metal-binding</keyword>
<proteinExistence type="predicted"/>
<evidence type="ECO:0000259" key="19">
    <source>
        <dbReference type="Pfam" id="PF21137"/>
    </source>
</evidence>
<reference evidence="21" key="1">
    <citation type="journal article" date="2023" name="Mol. Phylogenet. Evol.">
        <title>Genome-scale phylogeny and comparative genomics of the fungal order Sordariales.</title>
        <authorList>
            <person name="Hensen N."/>
            <person name="Bonometti L."/>
            <person name="Westerberg I."/>
            <person name="Brannstrom I.O."/>
            <person name="Guillou S."/>
            <person name="Cros-Aarteil S."/>
            <person name="Calhoun S."/>
            <person name="Haridas S."/>
            <person name="Kuo A."/>
            <person name="Mondo S."/>
            <person name="Pangilinan J."/>
            <person name="Riley R."/>
            <person name="LaButti K."/>
            <person name="Andreopoulos B."/>
            <person name="Lipzen A."/>
            <person name="Chen C."/>
            <person name="Yan M."/>
            <person name="Daum C."/>
            <person name="Ng V."/>
            <person name="Clum A."/>
            <person name="Steindorff A."/>
            <person name="Ohm R.A."/>
            <person name="Martin F."/>
            <person name="Silar P."/>
            <person name="Natvig D.O."/>
            <person name="Lalanne C."/>
            <person name="Gautier V."/>
            <person name="Ament-Velasquez S.L."/>
            <person name="Kruys A."/>
            <person name="Hutchinson M.I."/>
            <person name="Powell A.J."/>
            <person name="Barry K."/>
            <person name="Miller A.N."/>
            <person name="Grigoriev I.V."/>
            <person name="Debuchy R."/>
            <person name="Gladieux P."/>
            <person name="Hiltunen Thoren M."/>
            <person name="Johannesson H."/>
        </authorList>
    </citation>
    <scope>NUCLEOTIDE SEQUENCE</scope>
    <source>
        <strain evidence="21">CBS 958.72</strain>
    </source>
</reference>
<evidence type="ECO:0000259" key="20">
    <source>
        <dbReference type="Pfam" id="PF22528"/>
    </source>
</evidence>
<dbReference type="GO" id="GO:0005829">
    <property type="term" value="C:cytosol"/>
    <property type="evidence" value="ECO:0007669"/>
    <property type="project" value="UniProtKB-SubCell"/>
</dbReference>
<dbReference type="GO" id="GO:0005634">
    <property type="term" value="C:nucleus"/>
    <property type="evidence" value="ECO:0007669"/>
    <property type="project" value="UniProtKB-SubCell"/>
</dbReference>
<dbReference type="InterPro" id="IPR029063">
    <property type="entry name" value="SAM-dependent_MTases_sf"/>
</dbReference>
<dbReference type="EC" id="2.1.1.319" evidence="3"/>
<evidence type="ECO:0000313" key="22">
    <source>
        <dbReference type="Proteomes" id="UP001287356"/>
    </source>
</evidence>
<gene>
    <name evidence="21" type="ORF">B0T24DRAFT_578710</name>
</gene>